<evidence type="ECO:0000313" key="5">
    <source>
        <dbReference type="Proteomes" id="UP000326029"/>
    </source>
</evidence>
<gene>
    <name evidence="4" type="ORF">CP977_32805</name>
    <name evidence="3" type="ORF">GCM10010497_13250</name>
</gene>
<evidence type="ECO:0000313" key="6">
    <source>
        <dbReference type="Proteomes" id="UP000642014"/>
    </source>
</evidence>
<dbReference type="RefSeq" id="WP_152371373.1">
    <property type="nucleotide sequence ID" value="NZ_BMSJ01000002.1"/>
</dbReference>
<dbReference type="CDD" id="cd00293">
    <property type="entry name" value="USP-like"/>
    <property type="match status" value="1"/>
</dbReference>
<dbReference type="SUPFAM" id="SSF52402">
    <property type="entry name" value="Adenine nucleotide alpha hydrolases-like"/>
    <property type="match status" value="1"/>
</dbReference>
<dbReference type="PANTHER" id="PTHR46268">
    <property type="entry name" value="STRESS RESPONSE PROTEIN NHAX"/>
    <property type="match status" value="1"/>
</dbReference>
<dbReference type="InterPro" id="IPR006016">
    <property type="entry name" value="UspA"/>
</dbReference>
<dbReference type="InterPro" id="IPR006015">
    <property type="entry name" value="Universal_stress_UspA"/>
</dbReference>
<feature type="domain" description="UspA" evidence="2">
    <location>
        <begin position="8"/>
        <end position="144"/>
    </location>
</feature>
<evidence type="ECO:0000256" key="1">
    <source>
        <dbReference type="ARBA" id="ARBA00008791"/>
    </source>
</evidence>
<dbReference type="Proteomes" id="UP000642014">
    <property type="component" value="Unassembled WGS sequence"/>
</dbReference>
<reference evidence="4 5" key="2">
    <citation type="submission" date="2017-09" db="EMBL/GenBank/DDBJ databases">
        <authorList>
            <person name="Lee N."/>
            <person name="Cho B.-K."/>
        </authorList>
    </citation>
    <scope>NUCLEOTIDE SEQUENCE [LARGE SCALE GENOMIC DNA]</scope>
    <source>
        <strain evidence="4 5">ATCC 19740</strain>
    </source>
</reference>
<dbReference type="Pfam" id="PF00582">
    <property type="entry name" value="Usp"/>
    <property type="match status" value="1"/>
</dbReference>
<dbReference type="InterPro" id="IPR014729">
    <property type="entry name" value="Rossmann-like_a/b/a_fold"/>
</dbReference>
<dbReference type="EMBL" id="CP023693">
    <property type="protein sequence ID" value="QEV37181.1"/>
    <property type="molecule type" value="Genomic_DNA"/>
</dbReference>
<protein>
    <submittedName>
        <fullName evidence="3">Universal stress protein</fullName>
    </submittedName>
</protein>
<evidence type="ECO:0000259" key="2">
    <source>
        <dbReference type="Pfam" id="PF00582"/>
    </source>
</evidence>
<dbReference type="PANTHER" id="PTHR46268:SF6">
    <property type="entry name" value="UNIVERSAL STRESS PROTEIN UP12"/>
    <property type="match status" value="1"/>
</dbReference>
<keyword evidence="5" id="KW-1185">Reference proteome</keyword>
<proteinExistence type="inferred from homology"/>
<dbReference type="Gene3D" id="3.40.50.620">
    <property type="entry name" value="HUPs"/>
    <property type="match status" value="1"/>
</dbReference>
<dbReference type="EMBL" id="BMSJ01000002">
    <property type="protein sequence ID" value="GGR12548.1"/>
    <property type="molecule type" value="Genomic_DNA"/>
</dbReference>
<dbReference type="Proteomes" id="UP000326029">
    <property type="component" value="Chromosome"/>
</dbReference>
<evidence type="ECO:0000313" key="4">
    <source>
        <dbReference type="EMBL" id="QEV37181.1"/>
    </source>
</evidence>
<organism evidence="3 6">
    <name type="scientific">Streptomyces cinereoruber</name>
    <dbReference type="NCBI Taxonomy" id="67260"/>
    <lineage>
        <taxon>Bacteria</taxon>
        <taxon>Bacillati</taxon>
        <taxon>Actinomycetota</taxon>
        <taxon>Actinomycetes</taxon>
        <taxon>Kitasatosporales</taxon>
        <taxon>Streptomycetaceae</taxon>
        <taxon>Streptomyces</taxon>
    </lineage>
</organism>
<accession>A0AAV4KC55</accession>
<dbReference type="PRINTS" id="PR01438">
    <property type="entry name" value="UNVRSLSTRESS"/>
</dbReference>
<evidence type="ECO:0000313" key="3">
    <source>
        <dbReference type="EMBL" id="GGR12548.1"/>
    </source>
</evidence>
<reference evidence="3" key="3">
    <citation type="submission" date="2023-08" db="EMBL/GenBank/DDBJ databases">
        <authorList>
            <person name="Sun Q."/>
            <person name="Ohkuma M."/>
        </authorList>
    </citation>
    <scope>NUCLEOTIDE SEQUENCE</scope>
    <source>
        <strain evidence="3">JCM 4205</strain>
    </source>
</reference>
<reference evidence="3 6" key="1">
    <citation type="journal article" date="2014" name="Int. J. Syst. Evol. Microbiol.">
        <title>Complete genome sequence of Corynebacterium casei LMG S-19264T (=DSM 44701T), isolated from a smear-ripened cheese.</title>
        <authorList>
            <consortium name="US DOE Joint Genome Institute (JGI-PGF)"/>
            <person name="Walter F."/>
            <person name="Albersmeier A."/>
            <person name="Kalinowski J."/>
            <person name="Ruckert C."/>
        </authorList>
    </citation>
    <scope>NUCLEOTIDE SEQUENCE [LARGE SCALE GENOMIC DNA]</scope>
    <source>
        <strain evidence="3 6">JCM 4205</strain>
    </source>
</reference>
<comment type="similarity">
    <text evidence="1">Belongs to the universal stress protein A family.</text>
</comment>
<dbReference type="GeneID" id="95458536"/>
<dbReference type="AlphaFoldDB" id="A0AAV4KC55"/>
<name>A0AAV4KC55_9ACTN</name>
<sequence>MSTDDGTSRVVVGVDGSPASQAALRWALRYARRTGTTVHAVGVYDLPGTEGWSAPAVDVLFDEEQARRSLSEELGAVLTPGDDDVPLVHHVVRGNPAQVLIDQSDGAELLVVGSRGRGGFASLLLGSVSQQCAAHASCPVVIVRPETADGTPPAGDTP</sequence>